<reference evidence="17 18" key="1">
    <citation type="submission" date="2019-11" db="EMBL/GenBank/DDBJ databases">
        <authorList>
            <person name="Zheng R.K."/>
            <person name="Sun C.M."/>
        </authorList>
    </citation>
    <scope>NUCLEOTIDE SEQUENCE [LARGE SCALE GENOMIC DNA]</scope>
    <source>
        <strain evidence="17 18">WC007</strain>
    </source>
</reference>
<dbReference type="FunFam" id="3.90.700.10:FF:000002">
    <property type="entry name" value="L-aspartate oxidase"/>
    <property type="match status" value="1"/>
</dbReference>
<evidence type="ECO:0000313" key="18">
    <source>
        <dbReference type="Proteomes" id="UP000428260"/>
    </source>
</evidence>
<comment type="pathway">
    <text evidence="2 12">Cofactor biosynthesis; NAD(+) biosynthesis; iminoaspartate from L-aspartate (oxidase route): step 1/1.</text>
</comment>
<dbReference type="UniPathway" id="UPA00253">
    <property type="reaction ID" value="UER00326"/>
</dbReference>
<feature type="domain" description="FAD-dependent oxidoreductase 2 FAD-binding" evidence="15">
    <location>
        <begin position="24"/>
        <end position="395"/>
    </location>
</feature>
<dbReference type="GO" id="GO:0008734">
    <property type="term" value="F:L-aspartate oxidase activity"/>
    <property type="evidence" value="ECO:0007669"/>
    <property type="project" value="UniProtKB-UniRule"/>
</dbReference>
<dbReference type="SUPFAM" id="SSF51905">
    <property type="entry name" value="FAD/NAD(P)-binding domain"/>
    <property type="match status" value="1"/>
</dbReference>
<dbReference type="InterPro" id="IPR037099">
    <property type="entry name" value="Fum_R/Succ_DH_flav-like_C_sf"/>
</dbReference>
<evidence type="ECO:0000256" key="12">
    <source>
        <dbReference type="RuleBase" id="RU362049"/>
    </source>
</evidence>
<dbReference type="EC" id="1.4.3.16" evidence="4 10"/>
<dbReference type="Pfam" id="PF00890">
    <property type="entry name" value="FAD_binding_2"/>
    <property type="match status" value="1"/>
</dbReference>
<feature type="coiled-coil region" evidence="13">
    <location>
        <begin position="459"/>
        <end position="486"/>
    </location>
</feature>
<keyword evidence="8 12" id="KW-0560">Oxidoreductase</keyword>
<dbReference type="NCBIfam" id="TIGR00551">
    <property type="entry name" value="nadB"/>
    <property type="match status" value="1"/>
</dbReference>
<evidence type="ECO:0000313" key="17">
    <source>
        <dbReference type="EMBL" id="QGY43607.1"/>
    </source>
</evidence>
<dbReference type="SUPFAM" id="SSF46977">
    <property type="entry name" value="Succinate dehydrogenase/fumarate reductase flavoprotein C-terminal domain"/>
    <property type="match status" value="1"/>
</dbReference>
<dbReference type="KEGG" id="mcos:GM418_08015"/>
<comment type="function">
    <text evidence="12">Catalyzes the oxidation of L-aspartate to iminoaspartate.</text>
</comment>
<keyword evidence="5 12" id="KW-0285">Flavoprotein</keyword>
<comment type="subcellular location">
    <subcellularLocation>
        <location evidence="12">Cytoplasm</location>
    </subcellularLocation>
</comment>
<dbReference type="Pfam" id="PF02910">
    <property type="entry name" value="Succ_DH_flav_C"/>
    <property type="match status" value="1"/>
</dbReference>
<dbReference type="InterPro" id="IPR036188">
    <property type="entry name" value="FAD/NAD-bd_sf"/>
</dbReference>
<proteinExistence type="inferred from homology"/>
<sequence length="540" mass="60279">MLKRNTNFARRSGKDYLMQILEFDTVVIGSGLAGLTAAFHSSKYGKVAIVTKSQLDTSNSYYAQGGIAAAITDDDSPEQHLRDTSDAGRGLCDIDAVEVLVNEGKDRVLDLISLGMAFDKKEGNYVLGLEGGHRKRRILHAGGDATGKELTCFMLQKVKAQKNVQAFEYVAAIHLIKEKNCILGVQCYDFTTQKNIVFKCKAVIVATGGLSRIFARSTNPHTATGDGIAMAYEAGAKIADMEFIQFHPSALYVPGKEAYLISEAVRGEGAWLLDKNGNRFMKDIHPQAELAPRDVVAYNIFRQIQKSGANHVYLSLRHLEKAKIEKRFYHINSHLKEYGFDLSSDLLPISPAAHYMVGGIKTNLEAETNISGLFVCGEAASTGVMGANRLASNSLLECLVFGKRASEKAAKIKEKECNFPEISPISVDPSNEKIFLEIQNKLAETMTKYLGIVRTQKEMEDALRYFNQLETRFENYNNEYNLLKIKNSVQICKLITMAALNREESRGGHIREDFKNEKPEFEHHSIQQKDRNIQFEPVRK</sequence>
<keyword evidence="18" id="KW-1185">Reference proteome</keyword>
<dbReference type="Proteomes" id="UP000428260">
    <property type="component" value="Chromosome"/>
</dbReference>
<evidence type="ECO:0000256" key="2">
    <source>
        <dbReference type="ARBA" id="ARBA00004950"/>
    </source>
</evidence>
<dbReference type="InterPro" id="IPR003953">
    <property type="entry name" value="FAD-dep_OxRdtase_2_FAD-bd"/>
</dbReference>
<dbReference type="Gene3D" id="1.20.58.100">
    <property type="entry name" value="Fumarate reductase/succinate dehydrogenase flavoprotein-like, C-terminal domain"/>
    <property type="match status" value="1"/>
</dbReference>
<evidence type="ECO:0000256" key="14">
    <source>
        <dbReference type="SAM" id="MobiDB-lite"/>
    </source>
</evidence>
<gene>
    <name evidence="17" type="primary">nadB</name>
    <name evidence="17" type="ORF">GM418_08015</name>
</gene>
<evidence type="ECO:0000256" key="11">
    <source>
        <dbReference type="PIRSR" id="PIRSR000171-1"/>
    </source>
</evidence>
<evidence type="ECO:0000256" key="8">
    <source>
        <dbReference type="ARBA" id="ARBA00023002"/>
    </source>
</evidence>
<protein>
    <recommendedName>
        <fullName evidence="4 10">L-aspartate oxidase</fullName>
        <ecNumber evidence="4 10">1.4.3.16</ecNumber>
    </recommendedName>
</protein>
<keyword evidence="6 12" id="KW-0662">Pyridine nucleotide biosynthesis</keyword>
<dbReference type="GO" id="GO:0005737">
    <property type="term" value="C:cytoplasm"/>
    <property type="evidence" value="ECO:0007669"/>
    <property type="project" value="UniProtKB-SubCell"/>
</dbReference>
<evidence type="ECO:0000256" key="5">
    <source>
        <dbReference type="ARBA" id="ARBA00022630"/>
    </source>
</evidence>
<name>A0A6I6JTV6_9BACT</name>
<evidence type="ECO:0000256" key="6">
    <source>
        <dbReference type="ARBA" id="ARBA00022642"/>
    </source>
</evidence>
<keyword evidence="13" id="KW-0175">Coiled coil</keyword>
<dbReference type="PANTHER" id="PTHR42716:SF2">
    <property type="entry name" value="L-ASPARTATE OXIDASE, CHLOROPLASTIC"/>
    <property type="match status" value="1"/>
</dbReference>
<evidence type="ECO:0000256" key="9">
    <source>
        <dbReference type="ARBA" id="ARBA00048305"/>
    </source>
</evidence>
<evidence type="ECO:0000256" key="13">
    <source>
        <dbReference type="SAM" id="Coils"/>
    </source>
</evidence>
<dbReference type="PIRSF" id="PIRSF000171">
    <property type="entry name" value="SDHA_APRA_LASPO"/>
    <property type="match status" value="1"/>
</dbReference>
<comment type="catalytic activity">
    <reaction evidence="9">
        <text>L-aspartate + O2 = iminosuccinate + H2O2</text>
        <dbReference type="Rhea" id="RHEA:25876"/>
        <dbReference type="ChEBI" id="CHEBI:15379"/>
        <dbReference type="ChEBI" id="CHEBI:16240"/>
        <dbReference type="ChEBI" id="CHEBI:29991"/>
        <dbReference type="ChEBI" id="CHEBI:77875"/>
        <dbReference type="EC" id="1.4.3.16"/>
    </reaction>
    <physiologicalReaction direction="left-to-right" evidence="9">
        <dbReference type="Rhea" id="RHEA:25877"/>
    </physiologicalReaction>
</comment>
<dbReference type="InterPro" id="IPR005288">
    <property type="entry name" value="NadB"/>
</dbReference>
<dbReference type="PANTHER" id="PTHR42716">
    <property type="entry name" value="L-ASPARTATE OXIDASE"/>
    <property type="match status" value="1"/>
</dbReference>
<comment type="cofactor">
    <cofactor evidence="1 12">
        <name>FAD</name>
        <dbReference type="ChEBI" id="CHEBI:57692"/>
    </cofactor>
</comment>
<evidence type="ECO:0000256" key="3">
    <source>
        <dbReference type="ARBA" id="ARBA00008562"/>
    </source>
</evidence>
<comment type="similarity">
    <text evidence="3 12">Belongs to the FAD-dependent oxidoreductase 2 family. NadB subfamily.</text>
</comment>
<dbReference type="RefSeq" id="WP_158864905.1">
    <property type="nucleotide sequence ID" value="NZ_CP046401.1"/>
</dbReference>
<dbReference type="GO" id="GO:0034628">
    <property type="term" value="P:'de novo' NAD+ biosynthetic process from L-aspartate"/>
    <property type="evidence" value="ECO:0007669"/>
    <property type="project" value="TreeGrafter"/>
</dbReference>
<evidence type="ECO:0000259" key="16">
    <source>
        <dbReference type="Pfam" id="PF02910"/>
    </source>
</evidence>
<accession>A0A6I6JTV6</accession>
<evidence type="ECO:0000256" key="10">
    <source>
        <dbReference type="NCBIfam" id="TIGR00551"/>
    </source>
</evidence>
<dbReference type="InterPro" id="IPR015939">
    <property type="entry name" value="Fum_Rdtase/Succ_DH_flav-like_C"/>
</dbReference>
<dbReference type="InterPro" id="IPR027477">
    <property type="entry name" value="Succ_DH/fumarate_Rdtase_cat_sf"/>
</dbReference>
<evidence type="ECO:0000256" key="1">
    <source>
        <dbReference type="ARBA" id="ARBA00001974"/>
    </source>
</evidence>
<dbReference type="Gene3D" id="3.50.50.60">
    <property type="entry name" value="FAD/NAD(P)-binding domain"/>
    <property type="match status" value="1"/>
</dbReference>
<keyword evidence="7 12" id="KW-0274">FAD</keyword>
<feature type="domain" description="Fumarate reductase/succinate dehydrogenase flavoprotein-like C-terminal" evidence="16">
    <location>
        <begin position="440"/>
        <end position="539"/>
    </location>
</feature>
<organism evidence="17 18">
    <name type="scientific">Maribellus comscasis</name>
    <dbReference type="NCBI Taxonomy" id="2681766"/>
    <lineage>
        <taxon>Bacteria</taxon>
        <taxon>Pseudomonadati</taxon>
        <taxon>Bacteroidota</taxon>
        <taxon>Bacteroidia</taxon>
        <taxon>Marinilabiliales</taxon>
        <taxon>Prolixibacteraceae</taxon>
        <taxon>Maribellus</taxon>
    </lineage>
</organism>
<dbReference type="AlphaFoldDB" id="A0A6I6JTV6"/>
<dbReference type="PRINTS" id="PR00368">
    <property type="entry name" value="FADPNR"/>
</dbReference>
<evidence type="ECO:0000259" key="15">
    <source>
        <dbReference type="Pfam" id="PF00890"/>
    </source>
</evidence>
<dbReference type="SUPFAM" id="SSF56425">
    <property type="entry name" value="Succinate dehydrogenase/fumarate reductase flavoprotein, catalytic domain"/>
    <property type="match status" value="1"/>
</dbReference>
<feature type="active site" description="Proton acceptor" evidence="11">
    <location>
        <position position="293"/>
    </location>
</feature>
<evidence type="ECO:0000256" key="4">
    <source>
        <dbReference type="ARBA" id="ARBA00012173"/>
    </source>
</evidence>
<evidence type="ECO:0000256" key="7">
    <source>
        <dbReference type="ARBA" id="ARBA00022827"/>
    </source>
</evidence>
<feature type="region of interest" description="Disordered" evidence="14">
    <location>
        <begin position="509"/>
        <end position="540"/>
    </location>
</feature>
<dbReference type="Gene3D" id="3.90.700.10">
    <property type="entry name" value="Succinate dehydrogenase/fumarate reductase flavoprotein, catalytic domain"/>
    <property type="match status" value="1"/>
</dbReference>
<dbReference type="EMBL" id="CP046401">
    <property type="protein sequence ID" value="QGY43607.1"/>
    <property type="molecule type" value="Genomic_DNA"/>
</dbReference>